<proteinExistence type="predicted"/>
<protein>
    <submittedName>
        <fullName evidence="4">Gamma-glutamyl-hercynylcysteine sulfoxide hydrolase</fullName>
        <ecNumber evidence="4">3.5.1.118</ecNumber>
    </submittedName>
</protein>
<dbReference type="Pfam" id="PF13230">
    <property type="entry name" value="GATase_4"/>
    <property type="match status" value="1"/>
</dbReference>
<sequence>MTAGDCRWQPGSRGRAGAGPGPGNVEAMCRLFGLHAGNEVVTATFWLLDAPDSLARQSRRNPDGTGVGVFDEHGRPQLHKEPMAAWHDTAFATEARELTGTTFVAHVRYATTGSLDIRNTHPFLQDGRMFAHNGVVEGLDVIDGRLRELGAADLVLGQTDSERVFALITATIRAHGGDQSAGLVDALQWLAANVPIYAVNVLLSTATDMWALRYPDSHELYVLDRRDPSLCGPEFHLRSNRIRARSPHLCTRPSVVFATEPMDEDPRWSLLGPGELVHVDAALQLTRDVVLPDPPGQLLRRLDLGSSVMAE</sequence>
<reference evidence="4 5" key="1">
    <citation type="submission" date="2018-09" db="EMBL/GenBank/DDBJ databases">
        <authorList>
            <person name="Tagini F."/>
        </authorList>
    </citation>
    <scope>NUCLEOTIDE SEQUENCE [LARGE SCALE GENOMIC DNA]</scope>
    <source>
        <strain evidence="4 5">MK13</strain>
    </source>
</reference>
<dbReference type="AlphaFoldDB" id="A0A498QDT6"/>
<dbReference type="InterPro" id="IPR017932">
    <property type="entry name" value="GATase_2_dom"/>
</dbReference>
<dbReference type="Proteomes" id="UP000267289">
    <property type="component" value="Unassembled WGS sequence"/>
</dbReference>
<keyword evidence="5" id="KW-1185">Reference proteome</keyword>
<dbReference type="PANTHER" id="PTHR42824">
    <property type="entry name" value="GLUTAMINE AMIDOTRANSFERASE"/>
    <property type="match status" value="1"/>
</dbReference>
<evidence type="ECO:0000313" key="5">
    <source>
        <dbReference type="Proteomes" id="UP000267289"/>
    </source>
</evidence>
<dbReference type="CDD" id="cd01908">
    <property type="entry name" value="YafJ"/>
    <property type="match status" value="1"/>
</dbReference>
<gene>
    <name evidence="4" type="primary">egtC_1</name>
    <name evidence="4" type="ORF">LAUMK13_04153</name>
</gene>
<dbReference type="InterPro" id="IPR026869">
    <property type="entry name" value="EgtC-like"/>
</dbReference>
<dbReference type="Gene3D" id="3.60.20.10">
    <property type="entry name" value="Glutamine Phosphoribosylpyrophosphate, subunit 1, domain 1"/>
    <property type="match status" value="1"/>
</dbReference>
<evidence type="ECO:0000256" key="2">
    <source>
        <dbReference type="SAM" id="MobiDB-lite"/>
    </source>
</evidence>
<dbReference type="InterPro" id="IPR029055">
    <property type="entry name" value="Ntn_hydrolases_N"/>
</dbReference>
<keyword evidence="4" id="KW-0378">Hydrolase</keyword>
<dbReference type="SUPFAM" id="SSF56235">
    <property type="entry name" value="N-terminal nucleophile aminohydrolases (Ntn hydrolases)"/>
    <property type="match status" value="1"/>
</dbReference>
<keyword evidence="1" id="KW-0315">Glutamine amidotransferase</keyword>
<evidence type="ECO:0000313" key="4">
    <source>
        <dbReference type="EMBL" id="VBA42722.1"/>
    </source>
</evidence>
<dbReference type="PROSITE" id="PS51278">
    <property type="entry name" value="GATASE_TYPE_2"/>
    <property type="match status" value="1"/>
</dbReference>
<dbReference type="EC" id="3.5.1.118" evidence="4"/>
<feature type="domain" description="Glutamine amidotransferase type-2" evidence="3">
    <location>
        <begin position="29"/>
        <end position="282"/>
    </location>
</feature>
<dbReference type="PANTHER" id="PTHR42824:SF1">
    <property type="entry name" value="GLUTAMINE AMIDOTRANSFERASE YAFJ-RELATED"/>
    <property type="match status" value="1"/>
</dbReference>
<evidence type="ECO:0000256" key="1">
    <source>
        <dbReference type="ARBA" id="ARBA00022962"/>
    </source>
</evidence>
<dbReference type="GO" id="GO:0016787">
    <property type="term" value="F:hydrolase activity"/>
    <property type="evidence" value="ECO:0007669"/>
    <property type="project" value="UniProtKB-KW"/>
</dbReference>
<dbReference type="EMBL" id="UPHQ01000222">
    <property type="protein sequence ID" value="VBA42722.1"/>
    <property type="molecule type" value="Genomic_DNA"/>
</dbReference>
<organism evidence="4 5">
    <name type="scientific">Mycobacterium innocens</name>
    <dbReference type="NCBI Taxonomy" id="2341083"/>
    <lineage>
        <taxon>Bacteria</taxon>
        <taxon>Bacillati</taxon>
        <taxon>Actinomycetota</taxon>
        <taxon>Actinomycetes</taxon>
        <taxon>Mycobacteriales</taxon>
        <taxon>Mycobacteriaceae</taxon>
        <taxon>Mycobacterium</taxon>
    </lineage>
</organism>
<name>A0A498QDT6_9MYCO</name>
<accession>A0A498QDT6</accession>
<evidence type="ECO:0000259" key="3">
    <source>
        <dbReference type="PROSITE" id="PS51278"/>
    </source>
</evidence>
<feature type="region of interest" description="Disordered" evidence="2">
    <location>
        <begin position="1"/>
        <end position="22"/>
    </location>
</feature>